<dbReference type="PANTHER" id="PTHR11240:SF46">
    <property type="entry name" value="INTRACELLULAR RIBONUCLEASE LX-LIKE"/>
    <property type="match status" value="1"/>
</dbReference>
<comment type="similarity">
    <text evidence="1 2">Belongs to the RNase T2 family.</text>
</comment>
<dbReference type="GO" id="GO:0033897">
    <property type="term" value="F:ribonuclease T2 activity"/>
    <property type="evidence" value="ECO:0007669"/>
    <property type="project" value="InterPro"/>
</dbReference>
<dbReference type="FunCoup" id="A0A7J7C8I8">
    <property type="interactions" value="2333"/>
</dbReference>
<sequence length="248" mass="28135">MAKVFSVFNLIAVILVLILSFLLYDRNAPSGPFDFYIISFRWPQSYCNPPGVKCETPIKDYFTIHGIWPQYNPNTQVPPFNKSGCTTTTPTPVAGITQQLLAPILGDMTNYWPNLQKYSIIQPNLVFWQSEWKKHGMCFTNPDQPLQYFQVALNYIQQHNLLDILKNSDPPIVPDDTETYDRDRIRTVIGSSSVGVLPEIHCNKETPTATEQLMEIRICFDNKNAPINCPTPFSPGCGTTQSIRFPKA</sequence>
<keyword evidence="3" id="KW-0812">Transmembrane</keyword>
<dbReference type="GO" id="GO:0003723">
    <property type="term" value="F:RNA binding"/>
    <property type="evidence" value="ECO:0007669"/>
    <property type="project" value="InterPro"/>
</dbReference>
<organism evidence="4 5">
    <name type="scientific">Tripterygium wilfordii</name>
    <name type="common">Thunder God vine</name>
    <dbReference type="NCBI Taxonomy" id="458696"/>
    <lineage>
        <taxon>Eukaryota</taxon>
        <taxon>Viridiplantae</taxon>
        <taxon>Streptophyta</taxon>
        <taxon>Embryophyta</taxon>
        <taxon>Tracheophyta</taxon>
        <taxon>Spermatophyta</taxon>
        <taxon>Magnoliopsida</taxon>
        <taxon>eudicotyledons</taxon>
        <taxon>Gunneridae</taxon>
        <taxon>Pentapetalae</taxon>
        <taxon>rosids</taxon>
        <taxon>fabids</taxon>
        <taxon>Celastrales</taxon>
        <taxon>Celastraceae</taxon>
        <taxon>Tripterygium</taxon>
    </lineage>
</organism>
<dbReference type="Proteomes" id="UP000593562">
    <property type="component" value="Unassembled WGS sequence"/>
</dbReference>
<dbReference type="InterPro" id="IPR036430">
    <property type="entry name" value="RNase_T2-like_sf"/>
</dbReference>
<feature type="transmembrane region" description="Helical" evidence="3">
    <location>
        <begin position="6"/>
        <end position="24"/>
    </location>
</feature>
<keyword evidence="3" id="KW-1133">Transmembrane helix</keyword>
<proteinExistence type="inferred from homology"/>
<gene>
    <name evidence="4" type="ORF">HS088_TW20G00436</name>
</gene>
<dbReference type="PANTHER" id="PTHR11240">
    <property type="entry name" value="RIBONUCLEASE T2"/>
    <property type="match status" value="1"/>
</dbReference>
<keyword evidence="3" id="KW-0472">Membrane</keyword>
<dbReference type="EMBL" id="JAAARO010000020">
    <property type="protein sequence ID" value="KAF5730066.1"/>
    <property type="molecule type" value="Genomic_DNA"/>
</dbReference>
<comment type="caution">
    <text evidence="4">The sequence shown here is derived from an EMBL/GenBank/DDBJ whole genome shotgun (WGS) entry which is preliminary data.</text>
</comment>
<evidence type="ECO:0000256" key="3">
    <source>
        <dbReference type="SAM" id="Phobius"/>
    </source>
</evidence>
<evidence type="ECO:0000256" key="2">
    <source>
        <dbReference type="RuleBase" id="RU004328"/>
    </source>
</evidence>
<evidence type="ECO:0000256" key="1">
    <source>
        <dbReference type="ARBA" id="ARBA00007469"/>
    </source>
</evidence>
<name>A0A7J7C8I8_TRIWF</name>
<dbReference type="InterPro" id="IPR001568">
    <property type="entry name" value="RNase_T2-like"/>
</dbReference>
<evidence type="ECO:0000313" key="5">
    <source>
        <dbReference type="Proteomes" id="UP000593562"/>
    </source>
</evidence>
<dbReference type="InParanoid" id="A0A7J7C8I8"/>
<protein>
    <submittedName>
        <fullName evidence="4">Putative Ribonuclease 2</fullName>
    </submittedName>
</protein>
<dbReference type="Pfam" id="PF00445">
    <property type="entry name" value="Ribonuclease_T2"/>
    <property type="match status" value="1"/>
</dbReference>
<evidence type="ECO:0000313" key="4">
    <source>
        <dbReference type="EMBL" id="KAF5730066.1"/>
    </source>
</evidence>
<keyword evidence="5" id="KW-1185">Reference proteome</keyword>
<reference evidence="4 5" key="1">
    <citation type="journal article" date="2020" name="Nat. Commun.">
        <title>Genome of Tripterygium wilfordii and identification of cytochrome P450 involved in triptolide biosynthesis.</title>
        <authorList>
            <person name="Tu L."/>
            <person name="Su P."/>
            <person name="Zhang Z."/>
            <person name="Gao L."/>
            <person name="Wang J."/>
            <person name="Hu T."/>
            <person name="Zhou J."/>
            <person name="Zhang Y."/>
            <person name="Zhao Y."/>
            <person name="Liu Y."/>
            <person name="Song Y."/>
            <person name="Tong Y."/>
            <person name="Lu Y."/>
            <person name="Yang J."/>
            <person name="Xu C."/>
            <person name="Jia M."/>
            <person name="Peters R.J."/>
            <person name="Huang L."/>
            <person name="Gao W."/>
        </authorList>
    </citation>
    <scope>NUCLEOTIDE SEQUENCE [LARGE SCALE GENOMIC DNA]</scope>
    <source>
        <strain evidence="5">cv. XIE 37</strain>
        <tissue evidence="4">Leaf</tissue>
    </source>
</reference>
<dbReference type="Gene3D" id="3.90.730.10">
    <property type="entry name" value="Ribonuclease T2-like"/>
    <property type="match status" value="1"/>
</dbReference>
<dbReference type="OrthoDB" id="1884050at2759"/>
<accession>A0A7J7C8I8</accession>
<dbReference type="AlphaFoldDB" id="A0A7J7C8I8"/>
<dbReference type="GO" id="GO:0006401">
    <property type="term" value="P:RNA catabolic process"/>
    <property type="evidence" value="ECO:0007669"/>
    <property type="project" value="TreeGrafter"/>
</dbReference>
<dbReference type="GO" id="GO:0005576">
    <property type="term" value="C:extracellular region"/>
    <property type="evidence" value="ECO:0007669"/>
    <property type="project" value="TreeGrafter"/>
</dbReference>
<dbReference type="SUPFAM" id="SSF55895">
    <property type="entry name" value="Ribonuclease Rh-like"/>
    <property type="match status" value="1"/>
</dbReference>